<sequence>STGWVFTTQPGPAPFLRLLEVEVKKCSLYFQVLATRGCPLRSRCSLVDAAKVGKAEAGQLLRVVGRLEVGGTRCFGLESGEWVVCPKDLEPSLKGPLEVRKMNNEEAEVQAEESVMLRKEPTDLPWAATKKVLLPKSKVLAIRRAHLQGEMWMEVMQLGGMSGWVEKRCCMLPDAGFRLAAGVLGFRPASAKSMRSVGRPDLRMVYSAFASSSGYSPEAAYGLAQKGFWTSDTCDESRTVTPCNGAEKFIEVLPLVVFSTALNLRKVRIQQAASNHPQDFLRNGTLEVGGLPLPRVVKAADQPHCDSYQAIAPVVQREASKNGLSIPSLLESAICKIACRMLAAQKEWIMLKFVEVSAEVGPITPAAAPAAQPQPQPVKAGPGPSVEPQVEIGQMVQATPSNYQELQQELPSVASTTVSARDDQTVTEPLTFEPSETSTVPAASTALSVPLIEEPSSTYRAPLAKLNATWSQLLRAQCEHATYGSVGLLAGIT</sequence>
<dbReference type="EMBL" id="CAJNJA010044080">
    <property type="protein sequence ID" value="CAE7799103.1"/>
    <property type="molecule type" value="Genomic_DNA"/>
</dbReference>
<protein>
    <submittedName>
        <fullName evidence="2">Uncharacterized protein</fullName>
    </submittedName>
</protein>
<organism evidence="2 3">
    <name type="scientific">Symbiodinium necroappetens</name>
    <dbReference type="NCBI Taxonomy" id="1628268"/>
    <lineage>
        <taxon>Eukaryota</taxon>
        <taxon>Sar</taxon>
        <taxon>Alveolata</taxon>
        <taxon>Dinophyceae</taxon>
        <taxon>Suessiales</taxon>
        <taxon>Symbiodiniaceae</taxon>
        <taxon>Symbiodinium</taxon>
    </lineage>
</organism>
<comment type="caution">
    <text evidence="2">The sequence shown here is derived from an EMBL/GenBank/DDBJ whole genome shotgun (WGS) entry which is preliminary data.</text>
</comment>
<dbReference type="OrthoDB" id="10443336at2759"/>
<keyword evidence="3" id="KW-1185">Reference proteome</keyword>
<feature type="non-terminal residue" evidence="2">
    <location>
        <position position="1"/>
    </location>
</feature>
<evidence type="ECO:0000256" key="1">
    <source>
        <dbReference type="SAM" id="MobiDB-lite"/>
    </source>
</evidence>
<name>A0A812YW97_9DINO</name>
<feature type="region of interest" description="Disordered" evidence="1">
    <location>
        <begin position="415"/>
        <end position="443"/>
    </location>
</feature>
<evidence type="ECO:0000313" key="3">
    <source>
        <dbReference type="Proteomes" id="UP000601435"/>
    </source>
</evidence>
<accession>A0A812YW97</accession>
<feature type="non-terminal residue" evidence="2">
    <location>
        <position position="493"/>
    </location>
</feature>
<feature type="compositionally biased region" description="Polar residues" evidence="1">
    <location>
        <begin position="434"/>
        <end position="443"/>
    </location>
</feature>
<gene>
    <name evidence="2" type="ORF">SNEC2469_LOCUS23554</name>
</gene>
<reference evidence="2" key="1">
    <citation type="submission" date="2021-02" db="EMBL/GenBank/DDBJ databases">
        <authorList>
            <person name="Dougan E. K."/>
            <person name="Rhodes N."/>
            <person name="Thang M."/>
            <person name="Chan C."/>
        </authorList>
    </citation>
    <scope>NUCLEOTIDE SEQUENCE</scope>
</reference>
<proteinExistence type="predicted"/>
<evidence type="ECO:0000313" key="2">
    <source>
        <dbReference type="EMBL" id="CAE7799103.1"/>
    </source>
</evidence>
<dbReference type="Proteomes" id="UP000601435">
    <property type="component" value="Unassembled WGS sequence"/>
</dbReference>
<dbReference type="AlphaFoldDB" id="A0A812YW97"/>